<dbReference type="GO" id="GO:0016757">
    <property type="term" value="F:glycosyltransferase activity"/>
    <property type="evidence" value="ECO:0007669"/>
    <property type="project" value="UniProtKB-KW"/>
</dbReference>
<evidence type="ECO:0000313" key="2">
    <source>
        <dbReference type="EMBL" id="MDN4475431.1"/>
    </source>
</evidence>
<dbReference type="InterPro" id="IPR007345">
    <property type="entry name" value="Polysacch_pyruvyl_Trfase"/>
</dbReference>
<dbReference type="Proteomes" id="UP001172728">
    <property type="component" value="Unassembled WGS sequence"/>
</dbReference>
<keyword evidence="2" id="KW-0328">Glycosyltransferase</keyword>
<sequence>MPGRLGRFAKRPARINNFGDLLGPAVVRSLVPIGSKASRPARRLLTVGSIAHFAQDGDVVWGTGVNGKIPITAIVARDLDVRAVRGPRTAQVLSDLGISVPEVYGDPGLLAPGALGIKRATVPDAVVAAIPNLHDFEKWRDRASVVDPCQPIRSVIEQIAKARAVVASSLHGLVIADALGVPSAWVASASEPRFKYLDYYEGTNQHGIVRHSSLDEALEALSNAPRPRTDGVIAAFPIDLWELPHATSAHKAY</sequence>
<gene>
    <name evidence="2" type="ORF">QQX09_06140</name>
</gene>
<organism evidence="2 3">
    <name type="scientific">Demequina litoralis</name>
    <dbReference type="NCBI Taxonomy" id="3051660"/>
    <lineage>
        <taxon>Bacteria</taxon>
        <taxon>Bacillati</taxon>
        <taxon>Actinomycetota</taxon>
        <taxon>Actinomycetes</taxon>
        <taxon>Micrococcales</taxon>
        <taxon>Demequinaceae</taxon>
        <taxon>Demequina</taxon>
    </lineage>
</organism>
<name>A0ABT8G8H1_9MICO</name>
<keyword evidence="2" id="KW-0808">Transferase</keyword>
<comment type="caution">
    <text evidence="2">The sequence shown here is derived from an EMBL/GenBank/DDBJ whole genome shotgun (WGS) entry which is preliminary data.</text>
</comment>
<dbReference type="EMBL" id="JAUHPW010000004">
    <property type="protein sequence ID" value="MDN4475431.1"/>
    <property type="molecule type" value="Genomic_DNA"/>
</dbReference>
<proteinExistence type="predicted"/>
<protein>
    <submittedName>
        <fullName evidence="2">Polysaccharide pyruvyl transferase family protein</fullName>
        <ecNumber evidence="2">2.4.-.-</ecNumber>
    </submittedName>
</protein>
<accession>A0ABT8G8H1</accession>
<dbReference type="RefSeq" id="WP_301132236.1">
    <property type="nucleotide sequence ID" value="NZ_JAUHPW010000004.1"/>
</dbReference>
<keyword evidence="3" id="KW-1185">Reference proteome</keyword>
<evidence type="ECO:0000259" key="1">
    <source>
        <dbReference type="Pfam" id="PF04230"/>
    </source>
</evidence>
<dbReference type="Pfam" id="PF04230">
    <property type="entry name" value="PS_pyruv_trans"/>
    <property type="match status" value="1"/>
</dbReference>
<evidence type="ECO:0000313" key="3">
    <source>
        <dbReference type="Proteomes" id="UP001172728"/>
    </source>
</evidence>
<feature type="domain" description="Polysaccharide pyruvyl transferase" evidence="1">
    <location>
        <begin position="38"/>
        <end position="188"/>
    </location>
</feature>
<reference evidence="2" key="1">
    <citation type="submission" date="2023-06" db="EMBL/GenBank/DDBJ databases">
        <title>Sysu t00192.</title>
        <authorList>
            <person name="Gao L."/>
            <person name="Fang B.-Z."/>
            <person name="Li W.-J."/>
        </authorList>
    </citation>
    <scope>NUCLEOTIDE SEQUENCE</scope>
    <source>
        <strain evidence="2">SYSU T00192</strain>
    </source>
</reference>
<dbReference type="EC" id="2.4.-.-" evidence="2"/>